<accession>A0A6M9PDY8</accession>
<evidence type="ECO:0000313" key="3">
    <source>
        <dbReference type="Proteomes" id="UP000501090"/>
    </source>
</evidence>
<protein>
    <recommendedName>
        <fullName evidence="1">Phasin domain-containing protein</fullName>
    </recommendedName>
</protein>
<dbReference type="KEGG" id="pard:DN92_03720"/>
<dbReference type="EMBL" id="CP028940">
    <property type="protein sequence ID" value="QKM60224.1"/>
    <property type="molecule type" value="Genomic_DNA"/>
</dbReference>
<feature type="domain" description="Phasin" evidence="1">
    <location>
        <begin position="12"/>
        <end position="106"/>
    </location>
</feature>
<reference evidence="2 3" key="1">
    <citation type="submission" date="2018-04" db="EMBL/GenBank/DDBJ databases">
        <title>Polynucleobacter sp. UK-Long2-W17 genome.</title>
        <authorList>
            <person name="Hahn M.W."/>
        </authorList>
    </citation>
    <scope>NUCLEOTIDE SEQUENCE [LARGE SCALE GENOMIC DNA]</scope>
    <source>
        <strain evidence="2 3">UK-Long2-W17</strain>
    </source>
</reference>
<proteinExistence type="predicted"/>
<dbReference type="Pfam" id="PF09361">
    <property type="entry name" value="Phasin_2"/>
    <property type="match status" value="1"/>
</dbReference>
<organism evidence="2 3">
    <name type="scientific">Polynucleobacter arcticus</name>
    <dbReference type="NCBI Taxonomy" id="1743165"/>
    <lineage>
        <taxon>Bacteria</taxon>
        <taxon>Pseudomonadati</taxon>
        <taxon>Pseudomonadota</taxon>
        <taxon>Betaproteobacteria</taxon>
        <taxon>Burkholderiales</taxon>
        <taxon>Burkholderiaceae</taxon>
        <taxon>Polynucleobacter</taxon>
    </lineage>
</organism>
<sequence>MSKNPFDVSAMANQTKGIESVKAVGQVALTSAQAIAQLNQQAAQELASRLQSKVAELMKTQDPKAAFDFVHAEVLQEAAKEVAGYQSQLFQALASGNKEIANIAESMIKESQQDLIHFVNEATQNAPAGTEPYTSVFKASFSNALQNFELIRAAMADSFVSFEKSVENMSQFSAVQKEGAQKESSARTKKTK</sequence>
<name>A0A6M9PDY8_9BURK</name>
<keyword evidence="3" id="KW-1185">Reference proteome</keyword>
<evidence type="ECO:0000259" key="1">
    <source>
        <dbReference type="Pfam" id="PF09361"/>
    </source>
</evidence>
<dbReference type="AlphaFoldDB" id="A0A6M9PDY8"/>
<dbReference type="InterPro" id="IPR018968">
    <property type="entry name" value="Phasin"/>
</dbReference>
<dbReference type="Proteomes" id="UP000501090">
    <property type="component" value="Chromosome"/>
</dbReference>
<evidence type="ECO:0000313" key="2">
    <source>
        <dbReference type="EMBL" id="QKM60224.1"/>
    </source>
</evidence>
<dbReference type="RefSeq" id="WP_173959993.1">
    <property type="nucleotide sequence ID" value="NZ_CBCSCC010000003.1"/>
</dbReference>
<gene>
    <name evidence="2" type="ORF">DN92_03720</name>
</gene>